<evidence type="ECO:0000256" key="10">
    <source>
        <dbReference type="SAM" id="MobiDB-lite"/>
    </source>
</evidence>
<dbReference type="InterPro" id="IPR008974">
    <property type="entry name" value="TRAF-like"/>
</dbReference>
<evidence type="ECO:0000256" key="2">
    <source>
        <dbReference type="ARBA" id="ARBA00004123"/>
    </source>
</evidence>
<dbReference type="InterPro" id="IPR002083">
    <property type="entry name" value="MATH/TRAF_dom"/>
</dbReference>
<dbReference type="PROSITE" id="PS50235">
    <property type="entry name" value="USP_3"/>
    <property type="match status" value="1"/>
</dbReference>
<dbReference type="GO" id="GO:0016579">
    <property type="term" value="P:protein deubiquitination"/>
    <property type="evidence" value="ECO:0007669"/>
    <property type="project" value="InterPro"/>
</dbReference>
<reference evidence="13" key="1">
    <citation type="submission" date="2016-04" db="EMBL/GenBank/DDBJ databases">
        <authorList>
            <person name="Evans L.H."/>
            <person name="Alamgir A."/>
            <person name="Owens N."/>
            <person name="Weber N.D."/>
            <person name="Virtaneva K."/>
            <person name="Barbian K."/>
            <person name="Babar A."/>
            <person name="Rosenke K."/>
        </authorList>
    </citation>
    <scope>NUCLEOTIDE SEQUENCE [LARGE SCALE GENOMIC DNA]</scope>
    <source>
        <strain evidence="13">CBS 101.48</strain>
    </source>
</reference>
<dbReference type="PROSITE" id="PS50144">
    <property type="entry name" value="MATH"/>
    <property type="match status" value="1"/>
</dbReference>
<evidence type="ECO:0000259" key="11">
    <source>
        <dbReference type="PROSITE" id="PS50144"/>
    </source>
</evidence>
<dbReference type="AlphaFoldDB" id="A0A163KG42"/>
<keyword evidence="5" id="KW-0645">Protease</keyword>
<proteinExistence type="inferred from homology"/>
<dbReference type="GO" id="GO:0005829">
    <property type="term" value="C:cytosol"/>
    <property type="evidence" value="ECO:0007669"/>
    <property type="project" value="TreeGrafter"/>
</dbReference>
<organism evidence="13">
    <name type="scientific">Absidia glauca</name>
    <name type="common">Pin mould</name>
    <dbReference type="NCBI Taxonomy" id="4829"/>
    <lineage>
        <taxon>Eukaryota</taxon>
        <taxon>Fungi</taxon>
        <taxon>Fungi incertae sedis</taxon>
        <taxon>Mucoromycota</taxon>
        <taxon>Mucoromycotina</taxon>
        <taxon>Mucoromycetes</taxon>
        <taxon>Mucorales</taxon>
        <taxon>Cunninghamellaceae</taxon>
        <taxon>Absidia</taxon>
    </lineage>
</organism>
<feature type="domain" description="USP" evidence="12">
    <location>
        <begin position="207"/>
        <end position="531"/>
    </location>
</feature>
<dbReference type="GO" id="GO:0005634">
    <property type="term" value="C:nucleus"/>
    <property type="evidence" value="ECO:0007669"/>
    <property type="project" value="UniProtKB-SubCell"/>
</dbReference>
<protein>
    <recommendedName>
        <fullName evidence="4">ubiquitinyl hydrolase 1</fullName>
        <ecNumber evidence="4">3.4.19.12</ecNumber>
    </recommendedName>
</protein>
<dbReference type="InterPro" id="IPR038765">
    <property type="entry name" value="Papain-like_cys_pep_sf"/>
</dbReference>
<dbReference type="InterPro" id="IPR024729">
    <property type="entry name" value="USP7_ICP0-binding_dom"/>
</dbReference>
<dbReference type="SMART" id="SM00061">
    <property type="entry name" value="MATH"/>
    <property type="match status" value="1"/>
</dbReference>
<dbReference type="SUPFAM" id="SSF54001">
    <property type="entry name" value="Cysteine proteinases"/>
    <property type="match status" value="1"/>
</dbReference>
<feature type="region of interest" description="Disordered" evidence="10">
    <location>
        <begin position="1093"/>
        <end position="1118"/>
    </location>
</feature>
<dbReference type="InterPro" id="IPR028889">
    <property type="entry name" value="USP"/>
</dbReference>
<dbReference type="GO" id="GO:0006508">
    <property type="term" value="P:proteolysis"/>
    <property type="evidence" value="ECO:0007669"/>
    <property type="project" value="UniProtKB-KW"/>
</dbReference>
<evidence type="ECO:0000256" key="8">
    <source>
        <dbReference type="ARBA" id="ARBA00022807"/>
    </source>
</evidence>
<accession>A0A163KG42</accession>
<dbReference type="FunCoup" id="A0A163KG42">
    <property type="interactions" value="1626"/>
</dbReference>
<gene>
    <name evidence="13" type="primary">ABSGL_13713.1 scaffold 14267</name>
</gene>
<dbReference type="Pfam" id="PF14533">
    <property type="entry name" value="USP7_C2"/>
    <property type="match status" value="1"/>
</dbReference>
<comment type="subcellular location">
    <subcellularLocation>
        <location evidence="2">Nucleus</location>
    </subcellularLocation>
</comment>
<dbReference type="GO" id="GO:0031647">
    <property type="term" value="P:regulation of protein stability"/>
    <property type="evidence" value="ECO:0007669"/>
    <property type="project" value="TreeGrafter"/>
</dbReference>
<dbReference type="PROSITE" id="PS00972">
    <property type="entry name" value="USP_1"/>
    <property type="match status" value="1"/>
</dbReference>
<dbReference type="GO" id="GO:0004843">
    <property type="term" value="F:cysteine-type deubiquitinase activity"/>
    <property type="evidence" value="ECO:0007669"/>
    <property type="project" value="UniProtKB-EC"/>
</dbReference>
<dbReference type="SUPFAM" id="SSF49599">
    <property type="entry name" value="TRAF domain-like"/>
    <property type="match status" value="1"/>
</dbReference>
<dbReference type="EC" id="3.4.19.12" evidence="4"/>
<dbReference type="GO" id="GO:0140492">
    <property type="term" value="F:metal-dependent deubiquitinase activity"/>
    <property type="evidence" value="ECO:0007669"/>
    <property type="project" value="UniProtKB-ARBA"/>
</dbReference>
<evidence type="ECO:0000256" key="4">
    <source>
        <dbReference type="ARBA" id="ARBA00012759"/>
    </source>
</evidence>
<evidence type="ECO:0000259" key="12">
    <source>
        <dbReference type="PROSITE" id="PS50235"/>
    </source>
</evidence>
<evidence type="ECO:0000313" key="14">
    <source>
        <dbReference type="Proteomes" id="UP000078561"/>
    </source>
</evidence>
<dbReference type="InParanoid" id="A0A163KG42"/>
<keyword evidence="6" id="KW-0833">Ubl conjugation pathway</keyword>
<dbReference type="InterPro" id="IPR001394">
    <property type="entry name" value="Peptidase_C19_UCH"/>
</dbReference>
<dbReference type="InterPro" id="IPR029346">
    <property type="entry name" value="USP_C"/>
</dbReference>
<evidence type="ECO:0000256" key="5">
    <source>
        <dbReference type="ARBA" id="ARBA00022670"/>
    </source>
</evidence>
<dbReference type="EMBL" id="LT554871">
    <property type="protein sequence ID" value="SAM08055.1"/>
    <property type="molecule type" value="Genomic_DNA"/>
</dbReference>
<sequence length="1118" mass="128537">MDLAQEQAPPYEPNALSPDGEPTDTPVAQPLSVISDVEAIVDKELIRDDEEVLGVDCQQWEIADWAGLPERVQGPVFKVGGYRWNVLLFPKGNNQNDFASFYLEFSDAKTGPPSNYACAQFIICVSKPSDPTYYFTHKAQHRFHADESDWGFTRFIDMKQLDDLNDKSYMENNSIRVTTIVRVFKDPTGVMWHNFQNYDSKKMTGYVGLKNQGATCYMNSLFQSLYCTNFFRKAVYQIPTDNDEPTKSVALALQRMFYNLQFHTTSVGTTELTRSFGWDSLDAFMQHDVQEFNRVLQDNLEVKMKGTPADGAIKKLFVGKMKSYIKCINVDYESSRSEDYYGMKQETSNIQLNVKGCKDLEESFKDYIAEETLEGDNKYQAEGYGLQDAKKGVIFESFPPVLHLQLKRFEYDIMRDTMVKINDRHEFPLSIDLEPYLDESADKSSSHEYVLHGVLVHSGDLSGGHYFAFVKPNTEGKWLKFDDDRVVPSTIKEVLEENYGGEPAGALNNTKPNGRTFKRFTNAYMLVYIRKSMLDNILADVTVDDIPQHLIQRLEEEHKQQERRRKDKEQQHLFMHILTVSDRLFENNHGLDFVDLNDDKSPDEPSYHRLRVRKDQTYGEFKQELAAELGLPVNHIRCWFLVNRQNRTIRPDAPIPEEEINNTLDDIRHRFSPSQPYLRLYIDTLPMLDPSRQPVFPPPPSKTAPEILVFIKLFDPVTQDIRGIGKIYAPKLGKVGSVVEELNLMAGFEPGTPLILYEEIKPDMIDLMDTEKSFSDSEIQDGDIICIQKGLTEEEIHDLHNHQRFVSVPDYMNFLFHKRVVRFYPMENNPDLEFDLILLSTMTYAQVVAKVADKLGADPDKIMLHLLGTKDDRKSIRRFPNATLADIEKSSYINDIQLCKLTYEILDFSLTEMENNRLVKITWCSPTLNDGSYEELFLPKQSKVADVLQQLKLRGAKYQSQQGSRQVRVFETINHKFHRIVGLNDLISTISDSAQLYAEELPEEELSIGPDDIYTTVFHYQRDTTRTHSVPFKFLIIKDEPFELTKKRLQRRTGINDKDWAKVKVSIVSAFSASPIDDDNFKPSDHQFSAEDALGLDHNDKSGKANRNGTERGLTIRG</sequence>
<feature type="compositionally biased region" description="Basic and acidic residues" evidence="10">
    <location>
        <begin position="1093"/>
        <end position="1103"/>
    </location>
</feature>
<name>A0A163KG42_ABSGL</name>
<dbReference type="OrthoDB" id="289038at2759"/>
<feature type="domain" description="MATH" evidence="11">
    <location>
        <begin position="55"/>
        <end position="181"/>
    </location>
</feature>
<dbReference type="InterPro" id="IPR050164">
    <property type="entry name" value="Peptidase_C19"/>
</dbReference>
<dbReference type="FunFam" id="3.90.70.10:FF:000005">
    <property type="entry name" value="Ubiquitin carboxyl-terminal hydrolase 7"/>
    <property type="match status" value="1"/>
</dbReference>
<dbReference type="OMA" id="GRMKSYI"/>
<dbReference type="Gene3D" id="2.60.210.10">
    <property type="entry name" value="Apoptosis, Tumor Necrosis Factor Receptor Associated Protein 2, Chain A"/>
    <property type="match status" value="1"/>
</dbReference>
<evidence type="ECO:0000256" key="9">
    <source>
        <dbReference type="ARBA" id="ARBA00023242"/>
    </source>
</evidence>
<dbReference type="PANTHER" id="PTHR24006:SF644">
    <property type="entry name" value="UBIQUITIN CARBOXYL-TERMINAL HYDROLASE 7"/>
    <property type="match status" value="1"/>
</dbReference>
<dbReference type="Pfam" id="PF00443">
    <property type="entry name" value="UCH"/>
    <property type="match status" value="1"/>
</dbReference>
<dbReference type="Gene3D" id="3.90.70.10">
    <property type="entry name" value="Cysteine proteinases"/>
    <property type="match status" value="1"/>
</dbReference>
<comment type="similarity">
    <text evidence="3">Belongs to the peptidase C19 family.</text>
</comment>
<dbReference type="InterPro" id="IPR018200">
    <property type="entry name" value="USP_CS"/>
</dbReference>
<keyword evidence="8" id="KW-0788">Thiol protease</keyword>
<dbReference type="Pfam" id="PF22486">
    <property type="entry name" value="MATH_2"/>
    <property type="match status" value="1"/>
</dbReference>
<evidence type="ECO:0000256" key="6">
    <source>
        <dbReference type="ARBA" id="ARBA00022786"/>
    </source>
</evidence>
<evidence type="ECO:0000313" key="13">
    <source>
        <dbReference type="EMBL" id="SAM08055.1"/>
    </source>
</evidence>
<keyword evidence="14" id="KW-1185">Reference proteome</keyword>
<dbReference type="Gene3D" id="3.10.20.90">
    <property type="entry name" value="Phosphatidylinositol 3-kinase Catalytic Subunit, Chain A, domain 1"/>
    <property type="match status" value="2"/>
</dbReference>
<evidence type="ECO:0000256" key="1">
    <source>
        <dbReference type="ARBA" id="ARBA00000707"/>
    </source>
</evidence>
<comment type="catalytic activity">
    <reaction evidence="1">
        <text>Thiol-dependent hydrolysis of ester, thioester, amide, peptide and isopeptide bonds formed by the C-terminal Gly of ubiquitin (a 76-residue protein attached to proteins as an intracellular targeting signal).</text>
        <dbReference type="EC" id="3.4.19.12"/>
    </reaction>
</comment>
<dbReference type="Pfam" id="PF12436">
    <property type="entry name" value="USP7_ICP0_bdg"/>
    <property type="match status" value="1"/>
</dbReference>
<dbReference type="PANTHER" id="PTHR24006">
    <property type="entry name" value="UBIQUITIN CARBOXYL-TERMINAL HYDROLASE"/>
    <property type="match status" value="1"/>
</dbReference>
<evidence type="ECO:0000256" key="3">
    <source>
        <dbReference type="ARBA" id="ARBA00009085"/>
    </source>
</evidence>
<dbReference type="STRING" id="4829.A0A163KG42"/>
<dbReference type="Proteomes" id="UP000078561">
    <property type="component" value="Unassembled WGS sequence"/>
</dbReference>
<keyword evidence="7" id="KW-0378">Hydrolase</keyword>
<evidence type="ECO:0000256" key="7">
    <source>
        <dbReference type="ARBA" id="ARBA00022801"/>
    </source>
</evidence>
<dbReference type="PROSITE" id="PS00973">
    <property type="entry name" value="USP_2"/>
    <property type="match status" value="1"/>
</dbReference>
<dbReference type="CDD" id="cd02659">
    <property type="entry name" value="peptidase_C19C"/>
    <property type="match status" value="1"/>
</dbReference>
<feature type="region of interest" description="Disordered" evidence="10">
    <location>
        <begin position="1"/>
        <end position="28"/>
    </location>
</feature>
<keyword evidence="9" id="KW-0539">Nucleus</keyword>